<evidence type="ECO:0000313" key="2">
    <source>
        <dbReference type="EMBL" id="ROH85622.1"/>
    </source>
</evidence>
<comment type="caution">
    <text evidence="2">The sequence shown here is derived from an EMBL/GenBank/DDBJ whole genome shotgun (WGS) entry which is preliminary data.</text>
</comment>
<evidence type="ECO:0000256" key="1">
    <source>
        <dbReference type="SAM" id="Phobius"/>
    </source>
</evidence>
<dbReference type="InParanoid" id="A0A3N0UZ34"/>
<gene>
    <name evidence="2" type="ORF">ED208_16560</name>
</gene>
<feature type="transmembrane region" description="Helical" evidence="1">
    <location>
        <begin position="7"/>
        <end position="25"/>
    </location>
</feature>
<proteinExistence type="predicted"/>
<keyword evidence="3" id="KW-1185">Reference proteome</keyword>
<keyword evidence="1" id="KW-0472">Membrane</keyword>
<feature type="transmembrane region" description="Helical" evidence="1">
    <location>
        <begin position="76"/>
        <end position="95"/>
    </location>
</feature>
<keyword evidence="1" id="KW-1133">Transmembrane helix</keyword>
<dbReference type="EMBL" id="RJVO01000011">
    <property type="protein sequence ID" value="ROH85622.1"/>
    <property type="molecule type" value="Genomic_DNA"/>
</dbReference>
<evidence type="ECO:0000313" key="3">
    <source>
        <dbReference type="Proteomes" id="UP000282106"/>
    </source>
</evidence>
<protein>
    <submittedName>
        <fullName evidence="2">Uncharacterized protein</fullName>
    </submittedName>
</protein>
<dbReference type="AlphaFoldDB" id="A0A3N0UZ34"/>
<accession>A0A3N0UZ34</accession>
<dbReference type="Proteomes" id="UP000282106">
    <property type="component" value="Unassembled WGS sequence"/>
</dbReference>
<feature type="transmembrane region" description="Helical" evidence="1">
    <location>
        <begin position="111"/>
        <end position="133"/>
    </location>
</feature>
<name>A0A3N0UZ34_9GAMM</name>
<sequence length="135" mass="14440">MQFLKSFAAGFASTLAFHQGLLWLLHRLGSSPRAPWNFAPVPPFGVPAVVSLAFFGGLWAIALAWLIQEARGSRYWLLWTLLGALGPSVVAWMLVMPAKGMAMAAGGDPKIMIGALLLNAAWGAGCALLLRLLPR</sequence>
<keyword evidence="1" id="KW-0812">Transmembrane</keyword>
<organism evidence="2 3">
    <name type="scientific">Stagnimonas aquatica</name>
    <dbReference type="NCBI Taxonomy" id="2689987"/>
    <lineage>
        <taxon>Bacteria</taxon>
        <taxon>Pseudomonadati</taxon>
        <taxon>Pseudomonadota</taxon>
        <taxon>Gammaproteobacteria</taxon>
        <taxon>Nevskiales</taxon>
        <taxon>Nevskiaceae</taxon>
        <taxon>Stagnimonas</taxon>
    </lineage>
</organism>
<feature type="transmembrane region" description="Helical" evidence="1">
    <location>
        <begin position="45"/>
        <end position="67"/>
    </location>
</feature>
<reference evidence="2 3" key="1">
    <citation type="submission" date="2018-10" db="EMBL/GenBank/DDBJ databases">
        <authorList>
            <person name="Chen W.-M."/>
        </authorList>
    </citation>
    <scope>NUCLEOTIDE SEQUENCE [LARGE SCALE GENOMIC DNA]</scope>
    <source>
        <strain evidence="2 3">THS-13</strain>
    </source>
</reference>
<dbReference type="RefSeq" id="WP_123213045.1">
    <property type="nucleotide sequence ID" value="NZ_RJVO01000011.1"/>
</dbReference>